<evidence type="ECO:0000313" key="2">
    <source>
        <dbReference type="Proteomes" id="UP000484076"/>
    </source>
</evidence>
<protein>
    <submittedName>
        <fullName evidence="1">Uncharacterized protein</fullName>
    </submittedName>
</protein>
<accession>A0A8X8H612</accession>
<keyword evidence="2" id="KW-1185">Reference proteome</keyword>
<gene>
    <name evidence="1" type="ORF">GEU84_005040</name>
</gene>
<dbReference type="RefSeq" id="WP_152824210.1">
    <property type="nucleotide sequence ID" value="NZ_WHUT02000002.1"/>
</dbReference>
<dbReference type="Proteomes" id="UP000484076">
    <property type="component" value="Unassembled WGS sequence"/>
</dbReference>
<dbReference type="AlphaFoldDB" id="A0A8X8H612"/>
<comment type="caution">
    <text evidence="1">The sequence shown here is derived from an EMBL/GenBank/DDBJ whole genome shotgun (WGS) entry which is preliminary data.</text>
</comment>
<name>A0A8X8H612_9RHOB</name>
<proteinExistence type="predicted"/>
<organism evidence="1 2">
    <name type="scientific">Fertoeibacter niger</name>
    <dbReference type="NCBI Taxonomy" id="2656921"/>
    <lineage>
        <taxon>Bacteria</taxon>
        <taxon>Pseudomonadati</taxon>
        <taxon>Pseudomonadota</taxon>
        <taxon>Alphaproteobacteria</taxon>
        <taxon>Rhodobacterales</taxon>
        <taxon>Paracoccaceae</taxon>
        <taxon>Fertoeibacter</taxon>
    </lineage>
</organism>
<evidence type="ECO:0000313" key="1">
    <source>
        <dbReference type="EMBL" id="NUB43741.1"/>
    </source>
</evidence>
<reference evidence="1" key="1">
    <citation type="submission" date="2020-05" db="EMBL/GenBank/DDBJ databases">
        <title>Fertoebacter nigrum gen. nov., sp. nov., a new member of the family Rhodobacteraceae.</title>
        <authorList>
            <person name="Szuroczki S."/>
            <person name="Abbaszade G."/>
            <person name="Buni D."/>
            <person name="Schumann P."/>
            <person name="Toth E."/>
        </authorList>
    </citation>
    <scope>NUCLEOTIDE SEQUENCE</scope>
    <source>
        <strain evidence="1">RG-N-1a</strain>
    </source>
</reference>
<sequence>MAAPVIRRHGRYNLRAGKLGAAFTARAFLADAKAGSGIVAETTGPTAEAALEAMVALLTARDNDQRSQRRAHPDVDLVIPTSAEYADALAALPVTPGQRAMLAAHRVAGDAGLTATQIADAASYASFASANLHYGKLGRMIADYFSIALPKDSAGRADHVATNILAFSGAEQVNGHWLWIMHPELRAALAEGA</sequence>
<dbReference type="EMBL" id="WHUT02000002">
    <property type="protein sequence ID" value="NUB43741.1"/>
    <property type="molecule type" value="Genomic_DNA"/>
</dbReference>